<feature type="transmembrane region" description="Helical" evidence="1">
    <location>
        <begin position="174"/>
        <end position="192"/>
    </location>
</feature>
<accession>A0A1F8BIT7</accession>
<keyword evidence="2" id="KW-0732">Signal</keyword>
<name>A0A1F8BIT7_9BACT</name>
<sequence>MFKKLLLSIILASFLLVTLVTPYAHAQVTKGGTWYHPTINEFFAKVYDPNNEDEIFGERYTQAQVVWIWYSLIAVLMPEELLQCFTKADSADLNAIAACIKPWIDENFGTGDAGQPSLASTFNRITLSSTSSGIGYIRNTLSKLHLIPEAKAQTGFGFGTLSPIQQIWGATRNFAYFLMVLAFVVLAFMIMFRVKISPQTVITIQSAIPRLVMILIFITFSYAIAGFIIDLSYALVGILALAADPISGLDGTALFGQLLGVNLFTSMAITLLVYIIGLIMFPGGSGLTFAFGLGALLSILSVVIFIILIIVYIIVWVRIIWVLFRTFINVVLLIIFSPLLILAGVFPGSGGFGGWLKNLASQVAVFPGVIAMFFLAHYIFWSSLDANPNASLMDQLFIALNNLFPNVNIINPLEIDPLGTTGSIQLPGFNLPVGGIFGFLVAFGILMLAPSIANIIQSALSGRPFGYGTAIGAPIAAGAGAVWSPFGYQLGSLKEAYGKQRGQKLYEQLAGSRLGKILRISN</sequence>
<keyword evidence="1" id="KW-0472">Membrane</keyword>
<protein>
    <submittedName>
        <fullName evidence="3">Uncharacterized protein</fullName>
    </submittedName>
</protein>
<keyword evidence="1" id="KW-0812">Transmembrane</keyword>
<feature type="transmembrane region" description="Helical" evidence="1">
    <location>
        <begin position="212"/>
        <end position="243"/>
    </location>
</feature>
<evidence type="ECO:0000313" key="4">
    <source>
        <dbReference type="Proteomes" id="UP000176725"/>
    </source>
</evidence>
<dbReference type="EMBL" id="MGHH01000014">
    <property type="protein sequence ID" value="OGM63967.1"/>
    <property type="molecule type" value="Genomic_DNA"/>
</dbReference>
<proteinExistence type="predicted"/>
<feature type="transmembrane region" description="Helical" evidence="1">
    <location>
        <begin position="327"/>
        <end position="347"/>
    </location>
</feature>
<comment type="caution">
    <text evidence="3">The sequence shown here is derived from an EMBL/GenBank/DDBJ whole genome shotgun (WGS) entry which is preliminary data.</text>
</comment>
<feature type="transmembrane region" description="Helical" evidence="1">
    <location>
        <begin position="263"/>
        <end position="281"/>
    </location>
</feature>
<reference evidence="3 4" key="1">
    <citation type="journal article" date="2016" name="Nat. Commun.">
        <title>Thousands of microbial genomes shed light on interconnected biogeochemical processes in an aquifer system.</title>
        <authorList>
            <person name="Anantharaman K."/>
            <person name="Brown C.T."/>
            <person name="Hug L.A."/>
            <person name="Sharon I."/>
            <person name="Castelle C.J."/>
            <person name="Probst A.J."/>
            <person name="Thomas B.C."/>
            <person name="Singh A."/>
            <person name="Wilkins M.J."/>
            <person name="Karaoz U."/>
            <person name="Brodie E.L."/>
            <person name="Williams K.H."/>
            <person name="Hubbard S.S."/>
            <person name="Banfield J.F."/>
        </authorList>
    </citation>
    <scope>NUCLEOTIDE SEQUENCE [LARGE SCALE GENOMIC DNA]</scope>
</reference>
<feature type="transmembrane region" description="Helical" evidence="1">
    <location>
        <begin position="293"/>
        <end position="321"/>
    </location>
</feature>
<feature type="transmembrane region" description="Helical" evidence="1">
    <location>
        <begin position="433"/>
        <end position="453"/>
    </location>
</feature>
<dbReference type="Proteomes" id="UP000176725">
    <property type="component" value="Unassembled WGS sequence"/>
</dbReference>
<organism evidence="3 4">
    <name type="scientific">Candidatus Woesebacteria bacterium RIFCSPLOWO2_01_FULL_39_25</name>
    <dbReference type="NCBI Taxonomy" id="1802521"/>
    <lineage>
        <taxon>Bacteria</taxon>
        <taxon>Candidatus Woeseibacteriota</taxon>
    </lineage>
</organism>
<evidence type="ECO:0000256" key="1">
    <source>
        <dbReference type="SAM" id="Phobius"/>
    </source>
</evidence>
<evidence type="ECO:0000256" key="2">
    <source>
        <dbReference type="SAM" id="SignalP"/>
    </source>
</evidence>
<feature type="chain" id="PRO_5009535024" evidence="2">
    <location>
        <begin position="27"/>
        <end position="522"/>
    </location>
</feature>
<feature type="transmembrane region" description="Helical" evidence="1">
    <location>
        <begin position="465"/>
        <end position="486"/>
    </location>
</feature>
<feature type="transmembrane region" description="Helical" evidence="1">
    <location>
        <begin position="359"/>
        <end position="381"/>
    </location>
</feature>
<gene>
    <name evidence="3" type="ORF">A2893_00465</name>
</gene>
<evidence type="ECO:0000313" key="3">
    <source>
        <dbReference type="EMBL" id="OGM63967.1"/>
    </source>
</evidence>
<feature type="signal peptide" evidence="2">
    <location>
        <begin position="1"/>
        <end position="26"/>
    </location>
</feature>
<keyword evidence="1" id="KW-1133">Transmembrane helix</keyword>
<dbReference type="AlphaFoldDB" id="A0A1F8BIT7"/>
<dbReference type="STRING" id="1802521.A2893_00465"/>